<dbReference type="NCBIfam" id="NF003456">
    <property type="entry name" value="PRK05057.1"/>
    <property type="match status" value="1"/>
</dbReference>
<dbReference type="Pfam" id="PF01202">
    <property type="entry name" value="SKI"/>
    <property type="match status" value="1"/>
</dbReference>
<dbReference type="InterPro" id="IPR023000">
    <property type="entry name" value="Shikimate_kinase_CS"/>
</dbReference>
<reference evidence="12 13" key="1">
    <citation type="journal article" date="2005" name="Int. J. Syst. Evol. Microbiol.">
        <title>Nitrincola lacisaponensis gen. nov., sp. nov., a novel alkaliphilic bacterium isolated from an alkaline, saline lake.</title>
        <authorList>
            <person name="Dimitriu P.A."/>
            <person name="Shukla S.K."/>
            <person name="Conradt J."/>
            <person name="Marquez M.C."/>
            <person name="Ventosa A."/>
            <person name="Maglia A."/>
            <person name="Peyton B.M."/>
            <person name="Pinkart H.C."/>
            <person name="Mormile M.R."/>
        </authorList>
    </citation>
    <scope>NUCLEOTIDE SEQUENCE [LARGE SCALE GENOMIC DNA]</scope>
    <source>
        <strain evidence="12 13">4CA</strain>
    </source>
</reference>
<dbReference type="InterPro" id="IPR027417">
    <property type="entry name" value="P-loop_NTPase"/>
</dbReference>
<dbReference type="SUPFAM" id="SSF52540">
    <property type="entry name" value="P-loop containing nucleoside triphosphate hydrolases"/>
    <property type="match status" value="1"/>
</dbReference>
<gene>
    <name evidence="11" type="primary">aroK</name>
    <name evidence="12" type="ORF">ADINL_1738</name>
</gene>
<dbReference type="EMBL" id="JMSZ01000024">
    <property type="protein sequence ID" value="KDE39698.1"/>
    <property type="molecule type" value="Genomic_DNA"/>
</dbReference>
<comment type="subcellular location">
    <subcellularLocation>
        <location evidence="11">Cytoplasm</location>
    </subcellularLocation>
</comment>
<keyword evidence="11" id="KW-0963">Cytoplasm</keyword>
<dbReference type="GO" id="GO:0005524">
    <property type="term" value="F:ATP binding"/>
    <property type="evidence" value="ECO:0007669"/>
    <property type="project" value="UniProtKB-UniRule"/>
</dbReference>
<dbReference type="InterPro" id="IPR031322">
    <property type="entry name" value="Shikimate/glucono_kinase"/>
</dbReference>
<evidence type="ECO:0000256" key="5">
    <source>
        <dbReference type="ARBA" id="ARBA00022679"/>
    </source>
</evidence>
<feature type="binding site" evidence="11">
    <location>
        <position position="24"/>
    </location>
    <ligand>
        <name>substrate</name>
    </ligand>
</feature>
<evidence type="ECO:0000256" key="2">
    <source>
        <dbReference type="ARBA" id="ARBA00006997"/>
    </source>
</evidence>
<evidence type="ECO:0000256" key="10">
    <source>
        <dbReference type="ARBA" id="ARBA00048567"/>
    </source>
</evidence>
<keyword evidence="6 11" id="KW-0547">Nucleotide-binding</keyword>
<dbReference type="PATRIC" id="fig|267850.7.peg.1708"/>
<dbReference type="GO" id="GO:0005829">
    <property type="term" value="C:cytosol"/>
    <property type="evidence" value="ECO:0007669"/>
    <property type="project" value="TreeGrafter"/>
</dbReference>
<keyword evidence="7 11" id="KW-0418">Kinase</keyword>
<comment type="cofactor">
    <cofactor evidence="11">
        <name>Mg(2+)</name>
        <dbReference type="ChEBI" id="CHEBI:18420"/>
    </cofactor>
    <text evidence="11">Binds 1 Mg(2+) ion per subunit.</text>
</comment>
<keyword evidence="4 11" id="KW-0028">Amino-acid biosynthesis</keyword>
<dbReference type="GO" id="GO:0009073">
    <property type="term" value="P:aromatic amino acid family biosynthetic process"/>
    <property type="evidence" value="ECO:0007669"/>
    <property type="project" value="UniProtKB-KW"/>
</dbReference>
<keyword evidence="13" id="KW-1185">Reference proteome</keyword>
<dbReference type="PROSITE" id="PS01128">
    <property type="entry name" value="SHIKIMATE_KINASE"/>
    <property type="match status" value="1"/>
</dbReference>
<dbReference type="PRINTS" id="PR01100">
    <property type="entry name" value="SHIKIMTKNASE"/>
</dbReference>
<dbReference type="HAMAP" id="MF_00109">
    <property type="entry name" value="Shikimate_kinase"/>
    <property type="match status" value="1"/>
</dbReference>
<comment type="catalytic activity">
    <reaction evidence="10 11">
        <text>shikimate + ATP = 3-phosphoshikimate + ADP + H(+)</text>
        <dbReference type="Rhea" id="RHEA:13121"/>
        <dbReference type="ChEBI" id="CHEBI:15378"/>
        <dbReference type="ChEBI" id="CHEBI:30616"/>
        <dbReference type="ChEBI" id="CHEBI:36208"/>
        <dbReference type="ChEBI" id="CHEBI:145989"/>
        <dbReference type="ChEBI" id="CHEBI:456216"/>
        <dbReference type="EC" id="2.7.1.71"/>
    </reaction>
</comment>
<comment type="caution">
    <text evidence="12">The sequence shown here is derived from an EMBL/GenBank/DDBJ whole genome shotgun (WGS) entry which is preliminary data.</text>
</comment>
<organism evidence="12 13">
    <name type="scientific">Nitrincola lacisaponensis</name>
    <dbReference type="NCBI Taxonomy" id="267850"/>
    <lineage>
        <taxon>Bacteria</taxon>
        <taxon>Pseudomonadati</taxon>
        <taxon>Pseudomonadota</taxon>
        <taxon>Gammaproteobacteria</taxon>
        <taxon>Oceanospirillales</taxon>
        <taxon>Oceanospirillaceae</taxon>
        <taxon>Nitrincola</taxon>
    </lineage>
</organism>
<feature type="binding site" evidence="11">
    <location>
        <position position="144"/>
    </location>
    <ligand>
        <name>ATP</name>
        <dbReference type="ChEBI" id="CHEBI:30616"/>
    </ligand>
</feature>
<dbReference type="GO" id="GO:0004765">
    <property type="term" value="F:shikimate kinase activity"/>
    <property type="evidence" value="ECO:0007669"/>
    <property type="project" value="UniProtKB-UniRule"/>
</dbReference>
<name>A0A063Y023_9GAMM</name>
<feature type="binding site" evidence="11">
    <location>
        <position position="108"/>
    </location>
    <ligand>
        <name>ATP</name>
        <dbReference type="ChEBI" id="CHEBI:30616"/>
    </ligand>
</feature>
<evidence type="ECO:0000256" key="1">
    <source>
        <dbReference type="ARBA" id="ARBA00004842"/>
    </source>
</evidence>
<comment type="function">
    <text evidence="11">Catalyzes the specific phosphorylation of the 3-hydroxyl group of shikimic acid using ATP as a cosubstrate.</text>
</comment>
<feature type="binding site" evidence="11">
    <location>
        <position position="48"/>
    </location>
    <ligand>
        <name>substrate</name>
    </ligand>
</feature>
<evidence type="ECO:0000313" key="12">
    <source>
        <dbReference type="EMBL" id="KDE39698.1"/>
    </source>
</evidence>
<comment type="subunit">
    <text evidence="11">Monomer.</text>
</comment>
<proteinExistence type="inferred from homology"/>
<dbReference type="STRING" id="267850.ADINL_1738"/>
<evidence type="ECO:0000256" key="9">
    <source>
        <dbReference type="ARBA" id="ARBA00023141"/>
    </source>
</evidence>
<keyword evidence="8 11" id="KW-0067">ATP-binding</keyword>
<comment type="pathway">
    <text evidence="1 11">Metabolic intermediate biosynthesis; chorismate biosynthesis; chorismate from D-erythrose 4-phosphate and phosphoenolpyruvate: step 5/7.</text>
</comment>
<feature type="binding site" evidence="11">
    <location>
        <position position="70"/>
    </location>
    <ligand>
        <name>substrate</name>
    </ligand>
</feature>
<dbReference type="OrthoDB" id="9800332at2"/>
<keyword evidence="11" id="KW-0460">Magnesium</keyword>
<dbReference type="InterPro" id="IPR000623">
    <property type="entry name" value="Shikimate_kinase/TSH1"/>
</dbReference>
<dbReference type="AlphaFoldDB" id="A0A063Y023"/>
<dbReference type="Proteomes" id="UP000027318">
    <property type="component" value="Unassembled WGS sequence"/>
</dbReference>
<keyword evidence="9 11" id="KW-0057">Aromatic amino acid biosynthesis</keyword>
<keyword evidence="11" id="KW-0479">Metal-binding</keyword>
<dbReference type="Gene3D" id="3.40.50.300">
    <property type="entry name" value="P-loop containing nucleotide triphosphate hydrolases"/>
    <property type="match status" value="1"/>
</dbReference>
<dbReference type="PANTHER" id="PTHR21087:SF16">
    <property type="entry name" value="SHIKIMATE KINASE 1, CHLOROPLASTIC"/>
    <property type="match status" value="1"/>
</dbReference>
<sequence>MGAGKSTIGRLLAQELSSTFIDSDKVIEERSGADIPWIFDVEGEAGFREREMAVISELTQLNDCVLATGGGVVLRPENRECLQNRGVVVYLQTSIEQQLERTARDRNRPLLQTANPEEVLRKLLEQRDPLYKSCADIIIRTDKRHPRAVIQEILRQLKQLSKQPS</sequence>
<evidence type="ECO:0000313" key="13">
    <source>
        <dbReference type="Proteomes" id="UP000027318"/>
    </source>
</evidence>
<evidence type="ECO:0000256" key="11">
    <source>
        <dbReference type="HAMAP-Rule" id="MF_00109"/>
    </source>
</evidence>
<dbReference type="GO" id="GO:0009423">
    <property type="term" value="P:chorismate biosynthetic process"/>
    <property type="evidence" value="ECO:0007669"/>
    <property type="project" value="UniProtKB-UniRule"/>
</dbReference>
<evidence type="ECO:0000256" key="4">
    <source>
        <dbReference type="ARBA" id="ARBA00022605"/>
    </source>
</evidence>
<dbReference type="PANTHER" id="PTHR21087">
    <property type="entry name" value="SHIKIMATE KINASE"/>
    <property type="match status" value="1"/>
</dbReference>
<comment type="similarity">
    <text evidence="2 11">Belongs to the shikimate kinase family.</text>
</comment>
<evidence type="ECO:0000256" key="3">
    <source>
        <dbReference type="ARBA" id="ARBA00012154"/>
    </source>
</evidence>
<evidence type="ECO:0000256" key="6">
    <source>
        <dbReference type="ARBA" id="ARBA00022741"/>
    </source>
</evidence>
<dbReference type="EC" id="2.7.1.71" evidence="3 11"/>
<feature type="binding site" evidence="11">
    <location>
        <position position="127"/>
    </location>
    <ligand>
        <name>substrate</name>
    </ligand>
</feature>
<keyword evidence="5 11" id="KW-0808">Transferase</keyword>
<dbReference type="GO" id="GO:0000287">
    <property type="term" value="F:magnesium ion binding"/>
    <property type="evidence" value="ECO:0007669"/>
    <property type="project" value="UniProtKB-UniRule"/>
</dbReference>
<dbReference type="GO" id="GO:0008652">
    <property type="term" value="P:amino acid biosynthetic process"/>
    <property type="evidence" value="ECO:0007669"/>
    <property type="project" value="UniProtKB-KW"/>
</dbReference>
<accession>A0A063Y023</accession>
<feature type="binding site" evidence="11">
    <location>
        <position position="6"/>
    </location>
    <ligand>
        <name>Mg(2+)</name>
        <dbReference type="ChEBI" id="CHEBI:18420"/>
    </ligand>
</feature>
<evidence type="ECO:0000256" key="7">
    <source>
        <dbReference type="ARBA" id="ARBA00022777"/>
    </source>
</evidence>
<dbReference type="CDD" id="cd00464">
    <property type="entry name" value="SK"/>
    <property type="match status" value="1"/>
</dbReference>
<feature type="binding site" evidence="11">
    <location>
        <begin position="2"/>
        <end position="7"/>
    </location>
    <ligand>
        <name>ATP</name>
        <dbReference type="ChEBI" id="CHEBI:30616"/>
    </ligand>
</feature>
<evidence type="ECO:0000256" key="8">
    <source>
        <dbReference type="ARBA" id="ARBA00022840"/>
    </source>
</evidence>
<dbReference type="UniPathway" id="UPA00053">
    <property type="reaction ID" value="UER00088"/>
</dbReference>
<protein>
    <recommendedName>
        <fullName evidence="3 11">Shikimate kinase</fullName>
        <shortName evidence="11">SK</shortName>
        <ecNumber evidence="3 11">2.7.1.71</ecNumber>
    </recommendedName>
</protein>